<feature type="region of interest" description="Disordered" evidence="1">
    <location>
        <begin position="767"/>
        <end position="786"/>
    </location>
</feature>
<sequence>MSTTSNDTQLSATPPEYGSWLVASNDEASTATQALRVAPPPPPPPPQLLQPAVGFDTAISQRLELLTISWIVKAKEYLAAPAASQLHSVFPIAQWAQDPSTPFAGLCANMLLLHHDVRHDTIEPLPHAIAQLLEVSVKEVASRGGRKEGHQFVLPQLFRDGSMMAAITATVQVALGSAANPRQLKLVRGMLLLFISAAQKGLIAVAPYARRTADGILFCCMIAGCSDLLECVIHLQAASSPPARDKNPKKQHPHKDQHRQGNSSRSVVSTDSIPDDLAFFEETAVVLASGSSVLVALRELGLQTFRSMDASLPFDVTRAALRWISLCGGVMRALVAGKRVCESLIALTDTLLGGLVSLDEAQPHPRGLQVWSPLVLAALGGLPSIHGRVHVQWNIAHQGAGDIGANLLVYCGEVIAAALLSRSKLPHIPSLPKKLLLLTRHLCETSSGALSVRSATERTVRHVADRLGQLVDASQDDVSSVDAKSPNARRGKGRSTLSKVSPLQQAADLLWGLCTCFSDNVGLALLWNQLLQSLTAESQRNITKLFEALCHDRSVEEFAVLLSSLAAQPAKLSLPQGTHGPLAKWLASQMQQASDAVDDSASPLLDAVRQSIVKMISTSTTAPPNRDLFIVVATLLRDVTSVVTCPRASSKRLVLTLSESLWQLHQRNSSLVLDGASWQSADVYRVFEAVSGYAREERLRRDNEINIRRMLDSTRGHATALEAALCFVALCPASSIVDSARLLRLSENSVRSPCSTVRRAAHEIRAKLPPQQVSEQPKTSASQQPSPGVLHRFGVQLFHDILSDLASPPATDEERSERVSPELLLSALYAAVINQTVPAWSRCLLEAVSQEHTPSSDPWQLRTSSFLATEIVVGIGKTAARDQRSTNRTDATVNNTRKPAQAQKQSHQGHQEGTLVTELVELCVAWVRERRWTVDVPSDQRGSLRDASAIAVVLLSQLDLCATSSNCEELLGVPLSHTTLSYLSRVLPAVRPHIAELAATLAQMLPKSTGEQHQLGSALLSIAIRFDTSRLKDIRQVAVALLAPAQDHPSHVNEAIKRRGLLIHELLRVCFRSAQVRLIWGRNTMEQDTAMLDGNLQGIAALVSRIIPELMNKSFQSTAQPNPSTHRDSKQPERRRQREGDGEKDAPEKAAPPPSVASQLGGDVVTLLVNCVLGDGEKDAPEKAAPPPSVASQLGGDVVTLLVNCVFPTVEAYKERNYTAAFQLIQSFLAALSDAENLTRVAAALMFFADATCSQIIVEIGSDSLGKSEAVDERDVLRWYASLKEALQRAVRLVKSDTSRETRELLMDTGLFSKDIIACIQHSLIPRLPVDAIDPNTGVAEGEEKRRWSFTGDKVNWTVKRRRTEMLSVLSAAVSDVAARRNALAQLIGDSTRTLTTRQATEVESPVPDVCRGVLEFVFDDGPLGDGIEDVMNHVPDDSKVRSWMAAAEVLEKPFYRVRPVYSTFIEKFMVQLQSSNPVVLGALRSKISLTPSTTVATMPQGILWLALGAKLRSVSADAGSSDLDVEIDAATNALASMASWAPEGDAEQMEARAAHCYVLLDWMRVAVLPTIRGDVHRLSSTLDTLQRAAGVARQPNSSGTTTVEGRLQEFLESVALDLCPAQHRRILLRHVAAFSQQLALRIKAPSTDRDSSSHQKMQLLLPMFQYVSRDDVPAEERSHWITRLLIRLSDLPLGPLHDSVAAAAAASRHHWLSNIVVEVACALLCKIVGSTQASPNNTAPFFAKLLVLSIGTSSNGLRPSACFLINSLRMSHPDAFRCVESVLDAPQRDALNSLHAYCTALESIASTPSELAAVTTAVISEEVDRFVNLYQEVLAEVSAMASEADQKGSTKPSVEEDLPELGAERHTN</sequence>
<dbReference type="EMBL" id="CYKH01001107">
    <property type="protein sequence ID" value="CUI14387.1"/>
    <property type="molecule type" value="Genomic_DNA"/>
</dbReference>
<reference evidence="3" key="1">
    <citation type="submission" date="2015-09" db="EMBL/GenBank/DDBJ databases">
        <authorList>
            <consortium name="Pathogen Informatics"/>
        </authorList>
    </citation>
    <scope>NUCLEOTIDE SEQUENCE [LARGE SCALE GENOMIC DNA]</scope>
    <source>
        <strain evidence="3">Lake Konstanz</strain>
    </source>
</reference>
<proteinExistence type="predicted"/>
<accession>A0A0S4KFG3</accession>
<evidence type="ECO:0000256" key="1">
    <source>
        <dbReference type="SAM" id="MobiDB-lite"/>
    </source>
</evidence>
<evidence type="ECO:0000313" key="2">
    <source>
        <dbReference type="EMBL" id="CUI14387.1"/>
    </source>
</evidence>
<feature type="region of interest" description="Disordered" evidence="1">
    <location>
        <begin position="477"/>
        <end position="496"/>
    </location>
</feature>
<feature type="compositionally biased region" description="Polar residues" evidence="1">
    <location>
        <begin position="771"/>
        <end position="786"/>
    </location>
</feature>
<name>A0A0S4KFG3_BODSA</name>
<feature type="non-terminal residue" evidence="2">
    <location>
        <position position="1869"/>
    </location>
</feature>
<feature type="region of interest" description="Disordered" evidence="1">
    <location>
        <begin position="240"/>
        <end position="269"/>
    </location>
</feature>
<feature type="region of interest" description="Disordered" evidence="1">
    <location>
        <begin position="878"/>
        <end position="911"/>
    </location>
</feature>
<feature type="region of interest" description="Disordered" evidence="1">
    <location>
        <begin position="1843"/>
        <end position="1869"/>
    </location>
</feature>
<feature type="compositionally biased region" description="Polar residues" evidence="1">
    <location>
        <begin position="1"/>
        <end position="12"/>
    </location>
</feature>
<gene>
    <name evidence="2" type="ORF">BSAL_87960c</name>
</gene>
<feature type="compositionally biased region" description="Polar residues" evidence="1">
    <location>
        <begin position="888"/>
        <end position="908"/>
    </location>
</feature>
<feature type="compositionally biased region" description="Basic and acidic residues" evidence="1">
    <location>
        <begin position="1125"/>
        <end position="1148"/>
    </location>
</feature>
<protein>
    <submittedName>
        <fullName evidence="2">Uncharacterized protein</fullName>
    </submittedName>
</protein>
<evidence type="ECO:0000313" key="3">
    <source>
        <dbReference type="Proteomes" id="UP000051952"/>
    </source>
</evidence>
<feature type="compositionally biased region" description="Polar residues" evidence="1">
    <location>
        <begin position="1113"/>
        <end position="1124"/>
    </location>
</feature>
<dbReference type="Proteomes" id="UP000051952">
    <property type="component" value="Unassembled WGS sequence"/>
</dbReference>
<feature type="region of interest" description="Disordered" evidence="1">
    <location>
        <begin position="1113"/>
        <end position="1159"/>
    </location>
</feature>
<keyword evidence="3" id="KW-1185">Reference proteome</keyword>
<organism evidence="2 3">
    <name type="scientific">Bodo saltans</name>
    <name type="common">Flagellated protozoan</name>
    <dbReference type="NCBI Taxonomy" id="75058"/>
    <lineage>
        <taxon>Eukaryota</taxon>
        <taxon>Discoba</taxon>
        <taxon>Euglenozoa</taxon>
        <taxon>Kinetoplastea</taxon>
        <taxon>Metakinetoplastina</taxon>
        <taxon>Eubodonida</taxon>
        <taxon>Bodonidae</taxon>
        <taxon>Bodo</taxon>
    </lineage>
</organism>
<feature type="region of interest" description="Disordered" evidence="1">
    <location>
        <begin position="1"/>
        <end position="23"/>
    </location>
</feature>
<feature type="compositionally biased region" description="Polar residues" evidence="1">
    <location>
        <begin position="260"/>
        <end position="269"/>
    </location>
</feature>
<dbReference type="VEuPathDB" id="TriTrypDB:BSAL_87960c"/>